<sequence>MSKEFSMPYVVFPSGGNPSLKQCRPMLLFSPQTIDNISFMSFNVGYASLAPIPSSEFRSSINHNVINSNTKWIDEPPLLEELKINTRQIWSKQARS</sequence>
<evidence type="ECO:0000313" key="2">
    <source>
        <dbReference type="Proteomes" id="UP001293593"/>
    </source>
</evidence>
<comment type="caution">
    <text evidence="1">The sequence shown here is derived from an EMBL/GenBank/DDBJ whole genome shotgun (WGS) entry which is preliminary data.</text>
</comment>
<name>A0AAE1TBC2_9FABA</name>
<protein>
    <submittedName>
        <fullName evidence="1">Uncharacterized protein</fullName>
    </submittedName>
</protein>
<evidence type="ECO:0000313" key="1">
    <source>
        <dbReference type="EMBL" id="KAK4279497.1"/>
    </source>
</evidence>
<reference evidence="1" key="1">
    <citation type="submission" date="2023-10" db="EMBL/GenBank/DDBJ databases">
        <title>Chromosome-level genome of the transformable northern wattle, Acacia crassicarpa.</title>
        <authorList>
            <person name="Massaro I."/>
            <person name="Sinha N.R."/>
            <person name="Poethig S."/>
            <person name="Leichty A.R."/>
        </authorList>
    </citation>
    <scope>NUCLEOTIDE SEQUENCE</scope>
    <source>
        <strain evidence="1">Acra3RX</strain>
        <tissue evidence="1">Leaf</tissue>
    </source>
</reference>
<dbReference type="Proteomes" id="UP001293593">
    <property type="component" value="Unassembled WGS sequence"/>
</dbReference>
<dbReference type="AlphaFoldDB" id="A0AAE1TBC2"/>
<gene>
    <name evidence="1" type="ORF">QN277_011273</name>
</gene>
<dbReference type="EMBL" id="JAWXYG010000002">
    <property type="protein sequence ID" value="KAK4279497.1"/>
    <property type="molecule type" value="Genomic_DNA"/>
</dbReference>
<keyword evidence="2" id="KW-1185">Reference proteome</keyword>
<organism evidence="1 2">
    <name type="scientific">Acacia crassicarpa</name>
    <name type="common">northern wattle</name>
    <dbReference type="NCBI Taxonomy" id="499986"/>
    <lineage>
        <taxon>Eukaryota</taxon>
        <taxon>Viridiplantae</taxon>
        <taxon>Streptophyta</taxon>
        <taxon>Embryophyta</taxon>
        <taxon>Tracheophyta</taxon>
        <taxon>Spermatophyta</taxon>
        <taxon>Magnoliopsida</taxon>
        <taxon>eudicotyledons</taxon>
        <taxon>Gunneridae</taxon>
        <taxon>Pentapetalae</taxon>
        <taxon>rosids</taxon>
        <taxon>fabids</taxon>
        <taxon>Fabales</taxon>
        <taxon>Fabaceae</taxon>
        <taxon>Caesalpinioideae</taxon>
        <taxon>mimosoid clade</taxon>
        <taxon>Acacieae</taxon>
        <taxon>Acacia</taxon>
    </lineage>
</organism>
<proteinExistence type="predicted"/>
<accession>A0AAE1TBC2</accession>